<dbReference type="GO" id="GO:0032259">
    <property type="term" value="P:methylation"/>
    <property type="evidence" value="ECO:0007669"/>
    <property type="project" value="UniProtKB-KW"/>
</dbReference>
<dbReference type="PANTHER" id="PTHR43861">
    <property type="entry name" value="TRANS-ACONITATE 2-METHYLTRANSFERASE-RELATED"/>
    <property type="match status" value="1"/>
</dbReference>
<dbReference type="GO" id="GO:0008168">
    <property type="term" value="F:methyltransferase activity"/>
    <property type="evidence" value="ECO:0007669"/>
    <property type="project" value="UniProtKB-KW"/>
</dbReference>
<evidence type="ECO:0000259" key="1">
    <source>
        <dbReference type="Pfam" id="PF08484"/>
    </source>
</evidence>
<dbReference type="InterPro" id="IPR029063">
    <property type="entry name" value="SAM-dependent_MTases_sf"/>
</dbReference>
<dbReference type="CDD" id="cd02440">
    <property type="entry name" value="AdoMet_MTases"/>
    <property type="match status" value="1"/>
</dbReference>
<accession>A0A0G0RG23</accession>
<dbReference type="STRING" id="1619013.UT41_C0001G0131"/>
<dbReference type="Pfam" id="PF08484">
    <property type="entry name" value="Methyltransf_14"/>
    <property type="match status" value="1"/>
</dbReference>
<dbReference type="InterPro" id="IPR038576">
    <property type="entry name" value="Methyltransf_Zn-bd_dom_put_sf"/>
</dbReference>
<keyword evidence="2" id="KW-0808">Transferase</keyword>
<name>A0A0G0RG23_9BACT</name>
<dbReference type="AlphaFoldDB" id="A0A0G0RG23"/>
<dbReference type="Gene3D" id="3.40.50.720">
    <property type="entry name" value="NAD(P)-binding Rossmann-like Domain"/>
    <property type="match status" value="1"/>
</dbReference>
<feature type="domain" description="C-methyltransferase" evidence="1">
    <location>
        <begin position="266"/>
        <end position="362"/>
    </location>
</feature>
<dbReference type="Gene3D" id="6.20.50.110">
    <property type="entry name" value="Methyltransferase, zinc-binding domain"/>
    <property type="match status" value="1"/>
</dbReference>
<keyword evidence="2" id="KW-0489">Methyltransferase</keyword>
<dbReference type="InterPro" id="IPR013691">
    <property type="entry name" value="MeTrfase_14"/>
</dbReference>
<sequence length="381" mass="41960">MKTNKRDACHLCGNKLFPEPVLQLSGMPKAAQYYPEIDEFTEDAGITLTIEQCAHCGLVQHGGEPVSYFREVITAASLSEKARLSRLGQMQELAERFDLAGKKIVDIGCGEGAMLDVLAEVGMNAFGLEASGRSVEIGKAAGRKMLHGYIGDVVMMGGSPFDAFISLNYLEHLPDPGRIIENISSHLAIDAVGFVTVPNLEYLLKTKCFYEFVPDHISYFTTKTLTYAFEANGFDVLECQIINEGNDIAAVVKKRQPLDFSGQDSHMNTLIEDLRHLVATYKIEGRKVAVWGAGHRTLTLLALSRVTDIAYVIDSAKFKQGKFTPVTHFSIVPPSHLTENRVDLVIVMVPGLYPGEVLKTLEQMDTGAKVAVLRDNKIEFM</sequence>
<dbReference type="Gene3D" id="3.40.50.150">
    <property type="entry name" value="Vaccinia Virus protein VP39"/>
    <property type="match status" value="1"/>
</dbReference>
<evidence type="ECO:0000313" key="3">
    <source>
        <dbReference type="Proteomes" id="UP000034665"/>
    </source>
</evidence>
<evidence type="ECO:0000313" key="2">
    <source>
        <dbReference type="EMBL" id="KKR12587.1"/>
    </source>
</evidence>
<proteinExistence type="predicted"/>
<protein>
    <submittedName>
        <fullName evidence="2">C-methyltransferase</fullName>
    </submittedName>
</protein>
<dbReference type="EMBL" id="LBWR01000001">
    <property type="protein sequence ID" value="KKR12587.1"/>
    <property type="molecule type" value="Genomic_DNA"/>
</dbReference>
<dbReference type="Pfam" id="PF13489">
    <property type="entry name" value="Methyltransf_23"/>
    <property type="match status" value="1"/>
</dbReference>
<dbReference type="SUPFAM" id="SSF53335">
    <property type="entry name" value="S-adenosyl-L-methionine-dependent methyltransferases"/>
    <property type="match status" value="1"/>
</dbReference>
<organism evidence="2 3">
    <name type="scientific">Candidatus Wolfebacteria bacterium GW2011_GWC2_39_22</name>
    <dbReference type="NCBI Taxonomy" id="1619013"/>
    <lineage>
        <taxon>Bacteria</taxon>
        <taxon>Candidatus Wolfeibacteriota</taxon>
    </lineage>
</organism>
<comment type="caution">
    <text evidence="2">The sequence shown here is derived from an EMBL/GenBank/DDBJ whole genome shotgun (WGS) entry which is preliminary data.</text>
</comment>
<gene>
    <name evidence="2" type="ORF">UT41_C0001G0131</name>
</gene>
<reference evidence="2 3" key="1">
    <citation type="journal article" date="2015" name="Nature">
        <title>rRNA introns, odd ribosomes, and small enigmatic genomes across a large radiation of phyla.</title>
        <authorList>
            <person name="Brown C.T."/>
            <person name="Hug L.A."/>
            <person name="Thomas B.C."/>
            <person name="Sharon I."/>
            <person name="Castelle C.J."/>
            <person name="Singh A."/>
            <person name="Wilkins M.J."/>
            <person name="Williams K.H."/>
            <person name="Banfield J.F."/>
        </authorList>
    </citation>
    <scope>NUCLEOTIDE SEQUENCE [LARGE SCALE GENOMIC DNA]</scope>
</reference>
<dbReference type="Proteomes" id="UP000034665">
    <property type="component" value="Unassembled WGS sequence"/>
</dbReference>